<dbReference type="InterPro" id="IPR038063">
    <property type="entry name" value="Transpep_catalytic_dom"/>
</dbReference>
<dbReference type="EMBL" id="VIFK01000017">
    <property type="protein sequence ID" value="TQF00289.1"/>
    <property type="molecule type" value="Genomic_DNA"/>
</dbReference>
<feature type="active site" description="Proton donor/acceptor" evidence="9">
    <location>
        <position position="121"/>
    </location>
</feature>
<comment type="similarity">
    <text evidence="2">Belongs to the YkuD family.</text>
</comment>
<dbReference type="Proteomes" id="UP000315400">
    <property type="component" value="Unassembled WGS sequence"/>
</dbReference>
<dbReference type="PANTHER" id="PTHR30582">
    <property type="entry name" value="L,D-TRANSPEPTIDASE"/>
    <property type="match status" value="1"/>
</dbReference>
<keyword evidence="3" id="KW-0328">Glycosyltransferase</keyword>
<sequence>MSQGHWLSISIARQVLELRKAERCLGAWPVSTAAAGAGECNGSGQTPRGWHRIRLGIGAGAPLRSVFVGRRATGQTCSPELMAANPGRDWILTRILWLTGAESGRNRGGDVDTLRRLIYIHGTSDEDRLGEPVSAGCIRMGNADICSLFPKCYPGMPVLISEDSSCSGH</sequence>
<keyword evidence="6 9" id="KW-0133">Cell shape</keyword>
<dbReference type="InterPro" id="IPR005490">
    <property type="entry name" value="LD_TPept_cat_dom"/>
</dbReference>
<name>A0A540VU53_9GAMM</name>
<dbReference type="PROSITE" id="PS52029">
    <property type="entry name" value="LD_TPASE"/>
    <property type="match status" value="1"/>
</dbReference>
<dbReference type="Gene3D" id="2.40.440.10">
    <property type="entry name" value="L,D-transpeptidase catalytic domain-like"/>
    <property type="match status" value="1"/>
</dbReference>
<accession>A0A540VU53</accession>
<keyword evidence="4" id="KW-0808">Transferase</keyword>
<evidence type="ECO:0000313" key="11">
    <source>
        <dbReference type="EMBL" id="TQF00289.1"/>
    </source>
</evidence>
<evidence type="ECO:0000259" key="10">
    <source>
        <dbReference type="PROSITE" id="PS52029"/>
    </source>
</evidence>
<reference evidence="11 12" key="1">
    <citation type="submission" date="2019-06" db="EMBL/GenBank/DDBJ databases">
        <title>Metagenome assembled Genome of Spiribacter salinus SL48-SHIP from the microbial mat of Salt Lake 48 (Novosibirsk region, Russia).</title>
        <authorList>
            <person name="Shipova A."/>
            <person name="Rozanov A.S."/>
            <person name="Bryanskaya A.V."/>
            <person name="Peltek S.E."/>
        </authorList>
    </citation>
    <scope>NUCLEOTIDE SEQUENCE [LARGE SCALE GENOMIC DNA]</scope>
    <source>
        <strain evidence="11">SL48-SHIP-2</strain>
    </source>
</reference>
<evidence type="ECO:0000256" key="1">
    <source>
        <dbReference type="ARBA" id="ARBA00004752"/>
    </source>
</evidence>
<proteinExistence type="inferred from homology"/>
<evidence type="ECO:0000256" key="7">
    <source>
        <dbReference type="ARBA" id="ARBA00022984"/>
    </source>
</evidence>
<feature type="domain" description="L,D-TPase catalytic" evidence="10">
    <location>
        <begin position="5"/>
        <end position="161"/>
    </location>
</feature>
<dbReference type="GO" id="GO:0016757">
    <property type="term" value="F:glycosyltransferase activity"/>
    <property type="evidence" value="ECO:0007669"/>
    <property type="project" value="UniProtKB-KW"/>
</dbReference>
<evidence type="ECO:0000313" key="12">
    <source>
        <dbReference type="Proteomes" id="UP000315400"/>
    </source>
</evidence>
<evidence type="ECO:0000256" key="8">
    <source>
        <dbReference type="ARBA" id="ARBA00023316"/>
    </source>
</evidence>
<feature type="active site" description="Nucleophile" evidence="9">
    <location>
        <position position="137"/>
    </location>
</feature>
<dbReference type="Pfam" id="PF03734">
    <property type="entry name" value="YkuD"/>
    <property type="match status" value="1"/>
</dbReference>
<dbReference type="GO" id="GO:0018104">
    <property type="term" value="P:peptidoglycan-protein cross-linking"/>
    <property type="evidence" value="ECO:0007669"/>
    <property type="project" value="TreeGrafter"/>
</dbReference>
<dbReference type="UniPathway" id="UPA00219"/>
<dbReference type="AlphaFoldDB" id="A0A540VU53"/>
<dbReference type="STRING" id="1260251.SPISAL_04200"/>
<comment type="pathway">
    <text evidence="1 9">Cell wall biogenesis; peptidoglycan biosynthesis.</text>
</comment>
<comment type="caution">
    <text evidence="11">The sequence shown here is derived from an EMBL/GenBank/DDBJ whole genome shotgun (WGS) entry which is preliminary data.</text>
</comment>
<dbReference type="GO" id="GO:0071555">
    <property type="term" value="P:cell wall organization"/>
    <property type="evidence" value="ECO:0007669"/>
    <property type="project" value="UniProtKB-UniRule"/>
</dbReference>
<dbReference type="CDD" id="cd16913">
    <property type="entry name" value="YkuD_like"/>
    <property type="match status" value="1"/>
</dbReference>
<evidence type="ECO:0000256" key="6">
    <source>
        <dbReference type="ARBA" id="ARBA00022960"/>
    </source>
</evidence>
<gene>
    <name evidence="11" type="ORF">FKY71_04195</name>
</gene>
<dbReference type="RefSeq" id="WP_016353241.1">
    <property type="nucleotide sequence ID" value="NZ_MBFX01000002.1"/>
</dbReference>
<evidence type="ECO:0000256" key="3">
    <source>
        <dbReference type="ARBA" id="ARBA00022676"/>
    </source>
</evidence>
<evidence type="ECO:0000256" key="4">
    <source>
        <dbReference type="ARBA" id="ARBA00022679"/>
    </source>
</evidence>
<dbReference type="GO" id="GO:0071972">
    <property type="term" value="F:peptidoglycan L,D-transpeptidase activity"/>
    <property type="evidence" value="ECO:0007669"/>
    <property type="project" value="TreeGrafter"/>
</dbReference>
<protein>
    <submittedName>
        <fullName evidence="11">L,D-transpeptidase</fullName>
    </submittedName>
</protein>
<organism evidence="11 12">
    <name type="scientific">Spiribacter salinus</name>
    <dbReference type="NCBI Taxonomy" id="1335746"/>
    <lineage>
        <taxon>Bacteria</taxon>
        <taxon>Pseudomonadati</taxon>
        <taxon>Pseudomonadota</taxon>
        <taxon>Gammaproteobacteria</taxon>
        <taxon>Chromatiales</taxon>
        <taxon>Ectothiorhodospiraceae</taxon>
        <taxon>Spiribacter</taxon>
    </lineage>
</organism>
<dbReference type="GO" id="GO:0008360">
    <property type="term" value="P:regulation of cell shape"/>
    <property type="evidence" value="ECO:0007669"/>
    <property type="project" value="UniProtKB-UniRule"/>
</dbReference>
<dbReference type="PANTHER" id="PTHR30582:SF24">
    <property type="entry name" value="L,D-TRANSPEPTIDASE ERFK_SRFK-RELATED"/>
    <property type="match status" value="1"/>
</dbReference>
<keyword evidence="5" id="KW-0378">Hydrolase</keyword>
<evidence type="ECO:0000256" key="5">
    <source>
        <dbReference type="ARBA" id="ARBA00022801"/>
    </source>
</evidence>
<dbReference type="SUPFAM" id="SSF141523">
    <property type="entry name" value="L,D-transpeptidase catalytic domain-like"/>
    <property type="match status" value="1"/>
</dbReference>
<keyword evidence="7 9" id="KW-0573">Peptidoglycan synthesis</keyword>
<keyword evidence="8 9" id="KW-0961">Cell wall biogenesis/degradation</keyword>
<dbReference type="GO" id="GO:0005576">
    <property type="term" value="C:extracellular region"/>
    <property type="evidence" value="ECO:0007669"/>
    <property type="project" value="TreeGrafter"/>
</dbReference>
<dbReference type="InterPro" id="IPR050979">
    <property type="entry name" value="LD-transpeptidase"/>
</dbReference>
<evidence type="ECO:0000256" key="9">
    <source>
        <dbReference type="PROSITE-ProRule" id="PRU01373"/>
    </source>
</evidence>
<evidence type="ECO:0000256" key="2">
    <source>
        <dbReference type="ARBA" id="ARBA00005992"/>
    </source>
</evidence>